<dbReference type="Proteomes" id="UP001595387">
    <property type="component" value="Unassembled WGS sequence"/>
</dbReference>
<keyword evidence="3" id="KW-1185">Reference proteome</keyword>
<dbReference type="RefSeq" id="WP_390305491.1">
    <property type="nucleotide sequence ID" value="NZ_JBHRRZ010000015.1"/>
</dbReference>
<keyword evidence="2" id="KW-0449">Lipoprotein</keyword>
<gene>
    <name evidence="2" type="ORF">ACFODW_08965</name>
</gene>
<dbReference type="InterPro" id="IPR019076">
    <property type="entry name" value="Spore_lipoprot_YhcN/YlaJ-like"/>
</dbReference>
<organism evidence="2 3">
    <name type="scientific">Virgibacillus sediminis</name>
    <dbReference type="NCBI Taxonomy" id="202260"/>
    <lineage>
        <taxon>Bacteria</taxon>
        <taxon>Bacillati</taxon>
        <taxon>Bacillota</taxon>
        <taxon>Bacilli</taxon>
        <taxon>Bacillales</taxon>
        <taxon>Bacillaceae</taxon>
        <taxon>Virgibacillus</taxon>
    </lineage>
</organism>
<feature type="region of interest" description="Disordered" evidence="1">
    <location>
        <begin position="28"/>
        <end position="88"/>
    </location>
</feature>
<feature type="compositionally biased region" description="Polar residues" evidence="1">
    <location>
        <begin position="28"/>
        <end position="38"/>
    </location>
</feature>
<evidence type="ECO:0000313" key="2">
    <source>
        <dbReference type="EMBL" id="MFC2948470.1"/>
    </source>
</evidence>
<accession>A0ABV7A6S0</accession>
<evidence type="ECO:0000313" key="3">
    <source>
        <dbReference type="Proteomes" id="UP001595387"/>
    </source>
</evidence>
<reference evidence="3" key="1">
    <citation type="journal article" date="2019" name="Int. J. Syst. Evol. Microbiol.">
        <title>The Global Catalogue of Microorganisms (GCM) 10K type strain sequencing project: providing services to taxonomists for standard genome sequencing and annotation.</title>
        <authorList>
            <consortium name="The Broad Institute Genomics Platform"/>
            <consortium name="The Broad Institute Genome Sequencing Center for Infectious Disease"/>
            <person name="Wu L."/>
            <person name="Ma J."/>
        </authorList>
    </citation>
    <scope>NUCLEOTIDE SEQUENCE [LARGE SCALE GENOMIC DNA]</scope>
    <source>
        <strain evidence="3">KCTC 13193</strain>
    </source>
</reference>
<proteinExistence type="predicted"/>
<dbReference type="EMBL" id="JBHRRZ010000015">
    <property type="protein sequence ID" value="MFC2948470.1"/>
    <property type="molecule type" value="Genomic_DNA"/>
</dbReference>
<dbReference type="Pfam" id="PF09580">
    <property type="entry name" value="Spore_YhcN_YlaJ"/>
    <property type="match status" value="1"/>
</dbReference>
<dbReference type="PROSITE" id="PS51257">
    <property type="entry name" value="PROKAR_LIPOPROTEIN"/>
    <property type="match status" value="1"/>
</dbReference>
<evidence type="ECO:0000256" key="1">
    <source>
        <dbReference type="SAM" id="MobiDB-lite"/>
    </source>
</evidence>
<comment type="caution">
    <text evidence="2">The sequence shown here is derived from an EMBL/GenBank/DDBJ whole genome shotgun (WGS) entry which is preliminary data.</text>
</comment>
<feature type="region of interest" description="Disordered" evidence="1">
    <location>
        <begin position="165"/>
        <end position="186"/>
    </location>
</feature>
<sequence length="186" mass="21329">MKKIILYTIVSYMGFLAGCTGGDDVNENQNAEGLNNQPIHYDTQGEDRQASEEEQESIGEEGPKGYPQKYQDRANSSEYEHGYSDPYTNEDTEEIAENLEELDDVVQAQVEETNDRLIIGLQLKEHTDPDRPDDIEEQVKALVPPTDKEIFVFTDKIYWDRMKNLDSRGRSGEDINDLFEDFPPQD</sequence>
<protein>
    <submittedName>
        <fullName evidence="2">YhcN/YlaJ family sporulation lipoprotein</fullName>
    </submittedName>
</protein>
<name>A0ABV7A6S0_9BACI</name>